<keyword evidence="1" id="KW-0472">Membrane</keyword>
<dbReference type="RefSeq" id="WP_249283594.1">
    <property type="nucleotide sequence ID" value="NZ_JACRST010000023.1"/>
</dbReference>
<reference evidence="3" key="1">
    <citation type="submission" date="2020-08" db="EMBL/GenBank/DDBJ databases">
        <title>Genome public.</title>
        <authorList>
            <person name="Liu C."/>
            <person name="Sun Q."/>
        </authorList>
    </citation>
    <scope>NUCLEOTIDE SEQUENCE</scope>
    <source>
        <strain evidence="3">NSJ-31</strain>
    </source>
</reference>
<dbReference type="EMBL" id="JACRST010000023">
    <property type="protein sequence ID" value="MBC8547558.1"/>
    <property type="molecule type" value="Genomic_DNA"/>
</dbReference>
<keyword evidence="1" id="KW-0812">Transmembrane</keyword>
<dbReference type="Proteomes" id="UP000653127">
    <property type="component" value="Unassembled WGS sequence"/>
</dbReference>
<feature type="domain" description="NERD" evidence="2">
    <location>
        <begin position="28"/>
        <end position="146"/>
    </location>
</feature>
<feature type="transmembrane region" description="Helical" evidence="1">
    <location>
        <begin position="6"/>
        <end position="23"/>
    </location>
</feature>
<gene>
    <name evidence="3" type="ORF">H8711_11535</name>
</gene>
<sequence length="196" mass="21884">MEIWQIAVLAACVVAAVLIWLLVRRSKTVDGRKKRVAGALKKFAALHNFKVLSDVTLPAAKDTTVHVDNILVGYFGVLLVNAEVAEADYYGEERDETWTIVQNEVKTRIPNPLRAGEAAMEAVRAIFVKNNVFNIQMEQLVVFTSPFRKHALYVKDSLPVVNLRRLNALLGKTRFEKDNGVDVDLIAGLIDGNRIK</sequence>
<protein>
    <recommendedName>
        <fullName evidence="2">NERD domain-containing protein</fullName>
    </recommendedName>
</protein>
<evidence type="ECO:0000259" key="2">
    <source>
        <dbReference type="PROSITE" id="PS50965"/>
    </source>
</evidence>
<keyword evidence="1" id="KW-1133">Transmembrane helix</keyword>
<comment type="caution">
    <text evidence="3">The sequence shown here is derived from an EMBL/GenBank/DDBJ whole genome shotgun (WGS) entry which is preliminary data.</text>
</comment>
<dbReference type="PROSITE" id="PS50965">
    <property type="entry name" value="NERD"/>
    <property type="match status" value="1"/>
</dbReference>
<evidence type="ECO:0000313" key="3">
    <source>
        <dbReference type="EMBL" id="MBC8547558.1"/>
    </source>
</evidence>
<keyword evidence="4" id="KW-1185">Reference proteome</keyword>
<accession>A0A926E0V1</accession>
<evidence type="ECO:0000313" key="4">
    <source>
        <dbReference type="Proteomes" id="UP000653127"/>
    </source>
</evidence>
<dbReference type="AlphaFoldDB" id="A0A926E0V1"/>
<name>A0A926E0V1_9FIRM</name>
<evidence type="ECO:0000256" key="1">
    <source>
        <dbReference type="SAM" id="Phobius"/>
    </source>
</evidence>
<proteinExistence type="predicted"/>
<dbReference type="InterPro" id="IPR011528">
    <property type="entry name" value="NERD"/>
</dbReference>
<organism evidence="3 4">
    <name type="scientific">Ligaoa zhengdingensis</name>
    <dbReference type="NCBI Taxonomy" id="2763658"/>
    <lineage>
        <taxon>Bacteria</taxon>
        <taxon>Bacillati</taxon>
        <taxon>Bacillota</taxon>
        <taxon>Clostridia</taxon>
        <taxon>Eubacteriales</taxon>
        <taxon>Oscillospiraceae</taxon>
        <taxon>Ligaoa</taxon>
    </lineage>
</organism>
<dbReference type="Pfam" id="PF08378">
    <property type="entry name" value="NERD"/>
    <property type="match status" value="1"/>
</dbReference>